<feature type="compositionally biased region" description="Basic residues" evidence="1">
    <location>
        <begin position="203"/>
        <end position="215"/>
    </location>
</feature>
<dbReference type="RefSeq" id="XP_062693640.1">
    <property type="nucleotide sequence ID" value="XM_062840046.1"/>
</dbReference>
<comment type="caution">
    <text evidence="2">The sequence shown here is derived from an EMBL/GenBank/DDBJ whole genome shotgun (WGS) entry which is preliminary data.</text>
</comment>
<evidence type="ECO:0000256" key="1">
    <source>
        <dbReference type="SAM" id="MobiDB-lite"/>
    </source>
</evidence>
<gene>
    <name evidence="2" type="ORF">B0T23DRAFT_427246</name>
</gene>
<dbReference type="AlphaFoldDB" id="A0AAJ0I930"/>
<evidence type="ECO:0000313" key="2">
    <source>
        <dbReference type="EMBL" id="KAK3494211.1"/>
    </source>
</evidence>
<dbReference type="Proteomes" id="UP001285908">
    <property type="component" value="Unassembled WGS sequence"/>
</dbReference>
<feature type="compositionally biased region" description="Polar residues" evidence="1">
    <location>
        <begin position="147"/>
        <end position="165"/>
    </location>
</feature>
<reference evidence="2 3" key="1">
    <citation type="journal article" date="2023" name="Mol. Phylogenet. Evol.">
        <title>Genome-scale phylogeny and comparative genomics of the fungal order Sordariales.</title>
        <authorList>
            <person name="Hensen N."/>
            <person name="Bonometti L."/>
            <person name="Westerberg I."/>
            <person name="Brannstrom I.O."/>
            <person name="Guillou S."/>
            <person name="Cros-Aarteil S."/>
            <person name="Calhoun S."/>
            <person name="Haridas S."/>
            <person name="Kuo A."/>
            <person name="Mondo S."/>
            <person name="Pangilinan J."/>
            <person name="Riley R."/>
            <person name="LaButti K."/>
            <person name="Andreopoulos B."/>
            <person name="Lipzen A."/>
            <person name="Chen C."/>
            <person name="Yan M."/>
            <person name="Daum C."/>
            <person name="Ng V."/>
            <person name="Clum A."/>
            <person name="Steindorff A."/>
            <person name="Ohm R.A."/>
            <person name="Martin F."/>
            <person name="Silar P."/>
            <person name="Natvig D.O."/>
            <person name="Lalanne C."/>
            <person name="Gautier V."/>
            <person name="Ament-Velasquez S.L."/>
            <person name="Kruys A."/>
            <person name="Hutchinson M.I."/>
            <person name="Powell A.J."/>
            <person name="Barry K."/>
            <person name="Miller A.N."/>
            <person name="Grigoriev I.V."/>
            <person name="Debuchy R."/>
            <person name="Gladieux P."/>
            <person name="Hiltunen Thoren M."/>
            <person name="Johannesson H."/>
        </authorList>
    </citation>
    <scope>NUCLEOTIDE SEQUENCE [LARGE SCALE GENOMIC DNA]</scope>
    <source>
        <strain evidence="2 3">FGSC 10403</strain>
    </source>
</reference>
<name>A0AAJ0I930_9PEZI</name>
<dbReference type="GeneID" id="87877668"/>
<dbReference type="EMBL" id="JAULSX010000003">
    <property type="protein sequence ID" value="KAK3494211.1"/>
    <property type="molecule type" value="Genomic_DNA"/>
</dbReference>
<sequence>MASSSEPSPARSEENMGVANNFSTYVTGTRRMLEGTSIDNPVKKRAKTISSHEHDLTLNHVAAFLEDTRRTGKLHVWYNAHRKLYDHLQARRAKMLAHSSVDNKVDTLGQVTKHNDLALLGRLETALEKYFPKTHDNGEPTKCGEGSQVNNRLPCLQPSTNSRTHNVPAPPPAKHSLSTLSSLRNKTIENTSAVNGSKAEPPRRRKARSYFPARR</sequence>
<organism evidence="2 3">
    <name type="scientific">Neurospora hispaniola</name>
    <dbReference type="NCBI Taxonomy" id="588809"/>
    <lineage>
        <taxon>Eukaryota</taxon>
        <taxon>Fungi</taxon>
        <taxon>Dikarya</taxon>
        <taxon>Ascomycota</taxon>
        <taxon>Pezizomycotina</taxon>
        <taxon>Sordariomycetes</taxon>
        <taxon>Sordariomycetidae</taxon>
        <taxon>Sordariales</taxon>
        <taxon>Sordariaceae</taxon>
        <taxon>Neurospora</taxon>
    </lineage>
</organism>
<protein>
    <submittedName>
        <fullName evidence="2">Uncharacterized protein</fullName>
    </submittedName>
</protein>
<keyword evidence="3" id="KW-1185">Reference proteome</keyword>
<feature type="region of interest" description="Disordered" evidence="1">
    <location>
        <begin position="133"/>
        <end position="215"/>
    </location>
</feature>
<feature type="compositionally biased region" description="Polar residues" evidence="1">
    <location>
        <begin position="176"/>
        <end position="195"/>
    </location>
</feature>
<evidence type="ECO:0000313" key="3">
    <source>
        <dbReference type="Proteomes" id="UP001285908"/>
    </source>
</evidence>
<accession>A0AAJ0I930</accession>
<proteinExistence type="predicted"/>